<protein>
    <submittedName>
        <fullName evidence="3">T9SS type A sorting domain-containing protein</fullName>
    </submittedName>
</protein>
<evidence type="ECO:0000313" key="4">
    <source>
        <dbReference type="Proteomes" id="UP000885826"/>
    </source>
</evidence>
<evidence type="ECO:0000259" key="2">
    <source>
        <dbReference type="PROSITE" id="PS51278"/>
    </source>
</evidence>
<dbReference type="InterPro" id="IPR017932">
    <property type="entry name" value="GATase_2_dom"/>
</dbReference>
<reference evidence="3" key="1">
    <citation type="journal article" date="2020" name="mSystems">
        <title>Genome- and Community-Level Interaction Insights into Carbon Utilization and Element Cycling Functions of Hydrothermarchaeota in Hydrothermal Sediment.</title>
        <authorList>
            <person name="Zhou Z."/>
            <person name="Liu Y."/>
            <person name="Xu W."/>
            <person name="Pan J."/>
            <person name="Luo Z.H."/>
            <person name="Li M."/>
        </authorList>
    </citation>
    <scope>NUCLEOTIDE SEQUENCE</scope>
    <source>
        <strain evidence="3">HyVt-388</strain>
    </source>
</reference>
<sequence>MIMKTLWKRNWKYLLLLLISLGLGFLIISQMVYQKRTSSHNCRFWGIIFSTSEDRPDTIIRVHLDSLQKLGNNNPDGWGIAYFRTPDTETLLPIVVRAEPSAPTDPRYNLAVEDVIHYVEKSCIAHVRSGTSGPTSGIPNPHPFLRMGVCRNIKILFAHNGTLPTQILLELINQINPSYLRLNPPDYAPDYLDSDLYAIFIIEIIDTYLNNTIEECIKTAITKLDSALSANASSGQFNFVMSDGSTLWAVRFSKNPAEGFSLYYYPGKINSNFWVAASEPLDSSTLNWVVVPESMLVVLNPGNAPELMPLFEPAVLPTMNQGIHYIVPNPFADRTSIGYHLQNNGSISELRIYDINGRLIRTLYKSAGTNFDTIIWDGRDRHGRKVPPGLYFPYLKVGDATYTMKAVIVR</sequence>
<dbReference type="PANTHER" id="PTHR43187:SF1">
    <property type="entry name" value="GLUTAMINE AMIDOTRANSFERASE DUG3-RELATED"/>
    <property type="match status" value="1"/>
</dbReference>
<feature type="domain" description="Glutamine amidotransferase type-2" evidence="2">
    <location>
        <begin position="42"/>
        <end position="302"/>
    </location>
</feature>
<evidence type="ECO:0000313" key="3">
    <source>
        <dbReference type="EMBL" id="HEC78379.1"/>
    </source>
</evidence>
<keyword evidence="1" id="KW-0315">Glutamine amidotransferase</keyword>
<dbReference type="PANTHER" id="PTHR43187">
    <property type="entry name" value="GLUTAMINE AMIDOTRANSFERASE DUG3-RELATED"/>
    <property type="match status" value="1"/>
</dbReference>
<organism evidence="3 4">
    <name type="scientific">candidate division WOR-3 bacterium</name>
    <dbReference type="NCBI Taxonomy" id="2052148"/>
    <lineage>
        <taxon>Bacteria</taxon>
        <taxon>Bacteria division WOR-3</taxon>
    </lineage>
</organism>
<dbReference type="InterPro" id="IPR026869">
    <property type="entry name" value="EgtC-like"/>
</dbReference>
<dbReference type="InterPro" id="IPR052373">
    <property type="entry name" value="Gamma-glu_amide_hydrolase"/>
</dbReference>
<dbReference type="Pfam" id="PF13230">
    <property type="entry name" value="GATase_4"/>
    <property type="match status" value="1"/>
</dbReference>
<dbReference type="EMBL" id="DRIG01000047">
    <property type="protein sequence ID" value="HEC78379.1"/>
    <property type="molecule type" value="Genomic_DNA"/>
</dbReference>
<evidence type="ECO:0000256" key="1">
    <source>
        <dbReference type="ARBA" id="ARBA00022962"/>
    </source>
</evidence>
<gene>
    <name evidence="3" type="ORF">ENI34_04455</name>
</gene>
<dbReference type="InterPro" id="IPR026444">
    <property type="entry name" value="Secre_tail"/>
</dbReference>
<dbReference type="AlphaFoldDB" id="A0A9C9EM03"/>
<dbReference type="Gene3D" id="2.60.40.4070">
    <property type="match status" value="1"/>
</dbReference>
<dbReference type="PROSITE" id="PS51278">
    <property type="entry name" value="GATASE_TYPE_2"/>
    <property type="match status" value="1"/>
</dbReference>
<comment type="caution">
    <text evidence="3">The sequence shown here is derived from an EMBL/GenBank/DDBJ whole genome shotgun (WGS) entry which is preliminary data.</text>
</comment>
<dbReference type="NCBIfam" id="TIGR04183">
    <property type="entry name" value="Por_Secre_tail"/>
    <property type="match status" value="1"/>
</dbReference>
<dbReference type="Proteomes" id="UP000885826">
    <property type="component" value="Unassembled WGS sequence"/>
</dbReference>
<dbReference type="Gene3D" id="3.60.20.10">
    <property type="entry name" value="Glutamine Phosphoribosylpyrophosphate, subunit 1, domain 1"/>
    <property type="match status" value="1"/>
</dbReference>
<name>A0A9C9EM03_UNCW3</name>
<dbReference type="InterPro" id="IPR029055">
    <property type="entry name" value="Ntn_hydrolases_N"/>
</dbReference>
<accession>A0A9C9EM03</accession>
<dbReference type="SUPFAM" id="SSF56235">
    <property type="entry name" value="N-terminal nucleophile aminohydrolases (Ntn hydrolases)"/>
    <property type="match status" value="1"/>
</dbReference>
<proteinExistence type="predicted"/>